<protein>
    <recommendedName>
        <fullName evidence="4 5">Small ribosomal subunit protein uS9</fullName>
    </recommendedName>
</protein>
<evidence type="ECO:0000256" key="1">
    <source>
        <dbReference type="ARBA" id="ARBA00005251"/>
    </source>
</evidence>
<dbReference type="GO" id="GO:0022627">
    <property type="term" value="C:cytosolic small ribosomal subunit"/>
    <property type="evidence" value="ECO:0007669"/>
    <property type="project" value="TreeGrafter"/>
</dbReference>
<dbReference type="InterPro" id="IPR023035">
    <property type="entry name" value="Ribosomal_uS9_bac/plastid"/>
</dbReference>
<dbReference type="HAMAP" id="MF_00532_B">
    <property type="entry name" value="Ribosomal_uS9_B"/>
    <property type="match status" value="1"/>
</dbReference>
<name>A0A1G2DX41_9BACT</name>
<evidence type="ECO:0000313" key="7">
    <source>
        <dbReference type="EMBL" id="OGZ17488.1"/>
    </source>
</evidence>
<dbReference type="NCBIfam" id="NF001099">
    <property type="entry name" value="PRK00132.1"/>
    <property type="match status" value="1"/>
</dbReference>
<dbReference type="PANTHER" id="PTHR21569:SF1">
    <property type="entry name" value="SMALL RIBOSOMAL SUBUNIT PROTEIN US9M"/>
    <property type="match status" value="1"/>
</dbReference>
<comment type="similarity">
    <text evidence="1 5 6">Belongs to the universal ribosomal protein uS9 family.</text>
</comment>
<evidence type="ECO:0000256" key="6">
    <source>
        <dbReference type="RuleBase" id="RU003815"/>
    </source>
</evidence>
<sequence length="146" mass="17215">MVTVKKTIIKKEVKEEIEHYFKAIGRRKTAVARVRLFTQGDKTILVNDKPYKEYFPILELQQIVDSAFDKMKALDKFKVIAKVKGGGFHAQAEAIRHGISRALVDFNPDFRKRLRRVGYLTRDPRMRERKKFGLKRARRAPQWSKR</sequence>
<dbReference type="Pfam" id="PF00380">
    <property type="entry name" value="Ribosomal_S9"/>
    <property type="match status" value="1"/>
</dbReference>
<evidence type="ECO:0000313" key="8">
    <source>
        <dbReference type="Proteomes" id="UP000178893"/>
    </source>
</evidence>
<evidence type="ECO:0000256" key="5">
    <source>
        <dbReference type="HAMAP-Rule" id="MF_00532"/>
    </source>
</evidence>
<evidence type="ECO:0000256" key="2">
    <source>
        <dbReference type="ARBA" id="ARBA00022980"/>
    </source>
</evidence>
<dbReference type="SUPFAM" id="SSF54211">
    <property type="entry name" value="Ribosomal protein S5 domain 2-like"/>
    <property type="match status" value="1"/>
</dbReference>
<keyword evidence="2 5" id="KW-0689">Ribosomal protein</keyword>
<gene>
    <name evidence="5" type="primary">rpsI</name>
    <name evidence="7" type="ORF">A2V72_01645</name>
</gene>
<proteinExistence type="inferred from homology"/>
<dbReference type="InterPro" id="IPR020568">
    <property type="entry name" value="Ribosomal_Su5_D2-typ_SF"/>
</dbReference>
<dbReference type="GO" id="GO:0003735">
    <property type="term" value="F:structural constituent of ribosome"/>
    <property type="evidence" value="ECO:0007669"/>
    <property type="project" value="InterPro"/>
</dbReference>
<dbReference type="PANTHER" id="PTHR21569">
    <property type="entry name" value="RIBOSOMAL PROTEIN S9"/>
    <property type="match status" value="1"/>
</dbReference>
<evidence type="ECO:0000256" key="4">
    <source>
        <dbReference type="ARBA" id="ARBA00035259"/>
    </source>
</evidence>
<dbReference type="PROSITE" id="PS00360">
    <property type="entry name" value="RIBOSOMAL_S9"/>
    <property type="match status" value="1"/>
</dbReference>
<accession>A0A1G2DX41</accession>
<comment type="caution">
    <text evidence="7">The sequence shown here is derived from an EMBL/GenBank/DDBJ whole genome shotgun (WGS) entry which is preliminary data.</text>
</comment>
<dbReference type="Proteomes" id="UP000178893">
    <property type="component" value="Unassembled WGS sequence"/>
</dbReference>
<evidence type="ECO:0000256" key="3">
    <source>
        <dbReference type="ARBA" id="ARBA00023274"/>
    </source>
</evidence>
<dbReference type="Gene3D" id="3.30.230.10">
    <property type="match status" value="1"/>
</dbReference>
<dbReference type="EMBL" id="MHLW01000035">
    <property type="protein sequence ID" value="OGZ17488.1"/>
    <property type="molecule type" value="Genomic_DNA"/>
</dbReference>
<dbReference type="GO" id="GO:0003723">
    <property type="term" value="F:RNA binding"/>
    <property type="evidence" value="ECO:0007669"/>
    <property type="project" value="TreeGrafter"/>
</dbReference>
<organism evidence="7 8">
    <name type="scientific">Candidatus Nealsonbacteria bacterium RBG_13_37_56</name>
    <dbReference type="NCBI Taxonomy" id="1801661"/>
    <lineage>
        <taxon>Bacteria</taxon>
        <taxon>Candidatus Nealsoniibacteriota</taxon>
    </lineage>
</organism>
<dbReference type="FunFam" id="3.30.230.10:FF:000001">
    <property type="entry name" value="30S ribosomal protein S9"/>
    <property type="match status" value="1"/>
</dbReference>
<dbReference type="InterPro" id="IPR014721">
    <property type="entry name" value="Ribsml_uS5_D2-typ_fold_subgr"/>
</dbReference>
<dbReference type="AlphaFoldDB" id="A0A1G2DX41"/>
<dbReference type="InterPro" id="IPR020574">
    <property type="entry name" value="Ribosomal_uS9_CS"/>
</dbReference>
<reference evidence="7 8" key="1">
    <citation type="journal article" date="2016" name="Nat. Commun.">
        <title>Thousands of microbial genomes shed light on interconnected biogeochemical processes in an aquifer system.</title>
        <authorList>
            <person name="Anantharaman K."/>
            <person name="Brown C.T."/>
            <person name="Hug L.A."/>
            <person name="Sharon I."/>
            <person name="Castelle C.J."/>
            <person name="Probst A.J."/>
            <person name="Thomas B.C."/>
            <person name="Singh A."/>
            <person name="Wilkins M.J."/>
            <person name="Karaoz U."/>
            <person name="Brodie E.L."/>
            <person name="Williams K.H."/>
            <person name="Hubbard S.S."/>
            <person name="Banfield J.F."/>
        </authorList>
    </citation>
    <scope>NUCLEOTIDE SEQUENCE [LARGE SCALE GENOMIC DNA]</scope>
</reference>
<dbReference type="GO" id="GO:0006412">
    <property type="term" value="P:translation"/>
    <property type="evidence" value="ECO:0007669"/>
    <property type="project" value="UniProtKB-UniRule"/>
</dbReference>
<keyword evidence="3 5" id="KW-0687">Ribonucleoprotein</keyword>
<dbReference type="InterPro" id="IPR000754">
    <property type="entry name" value="Ribosomal_uS9"/>
</dbReference>